<organism evidence="2 3">
    <name type="scientific">Diploptera punctata</name>
    <name type="common">Pacific beetle cockroach</name>
    <dbReference type="NCBI Taxonomy" id="6984"/>
    <lineage>
        <taxon>Eukaryota</taxon>
        <taxon>Metazoa</taxon>
        <taxon>Ecdysozoa</taxon>
        <taxon>Arthropoda</taxon>
        <taxon>Hexapoda</taxon>
        <taxon>Insecta</taxon>
        <taxon>Pterygota</taxon>
        <taxon>Neoptera</taxon>
        <taxon>Polyneoptera</taxon>
        <taxon>Dictyoptera</taxon>
        <taxon>Blattodea</taxon>
        <taxon>Blaberoidea</taxon>
        <taxon>Blaberidae</taxon>
        <taxon>Diplopterinae</taxon>
        <taxon>Diploptera</taxon>
    </lineage>
</organism>
<name>A0AAD8AJZ2_DIPPU</name>
<dbReference type="AlphaFoldDB" id="A0AAD8AJZ2"/>
<proteinExistence type="predicted"/>
<accession>A0AAD8AJZ2</accession>
<comment type="caution">
    <text evidence="2">The sequence shown here is derived from an EMBL/GenBank/DDBJ whole genome shotgun (WGS) entry which is preliminary data.</text>
</comment>
<dbReference type="EMBL" id="JASPKZ010000802">
    <property type="protein sequence ID" value="KAJ9599522.1"/>
    <property type="molecule type" value="Genomic_DNA"/>
</dbReference>
<evidence type="ECO:0000256" key="1">
    <source>
        <dbReference type="SAM" id="Phobius"/>
    </source>
</evidence>
<dbReference type="Proteomes" id="UP001233999">
    <property type="component" value="Unassembled WGS sequence"/>
</dbReference>
<gene>
    <name evidence="2" type="ORF">L9F63_009994</name>
</gene>
<keyword evidence="1" id="KW-1133">Transmembrane helix</keyword>
<keyword evidence="1" id="KW-0812">Transmembrane</keyword>
<sequence length="216" mass="24345">AGPVVERDFLTVNIFCFSIPLYTLRFIALMLDYNCFSPGHFISMLIFNGLRQRHCDCKSPEKNLAFDIILGKRVSFILQIWPNHSILLILQNLPRVVVSRKIRYTTASSQLSVHKEGSHIKMISPVVILMLVGVALGAAPSYHQERPSREQLAQWEAELGIADFNLKGGPEDPELEDIVDPTLLNELGPLRSIRHSEPFTDCKNGPCVSNHPLFQK</sequence>
<feature type="transmembrane region" description="Helical" evidence="1">
    <location>
        <begin position="122"/>
        <end position="142"/>
    </location>
</feature>
<evidence type="ECO:0000313" key="2">
    <source>
        <dbReference type="EMBL" id="KAJ9599522.1"/>
    </source>
</evidence>
<keyword evidence="3" id="KW-1185">Reference proteome</keyword>
<keyword evidence="1" id="KW-0472">Membrane</keyword>
<evidence type="ECO:0000313" key="3">
    <source>
        <dbReference type="Proteomes" id="UP001233999"/>
    </source>
</evidence>
<feature type="non-terminal residue" evidence="2">
    <location>
        <position position="1"/>
    </location>
</feature>
<protein>
    <submittedName>
        <fullName evidence="2">Uncharacterized protein</fullName>
    </submittedName>
</protein>
<reference evidence="2" key="1">
    <citation type="journal article" date="2023" name="IScience">
        <title>Live-bearing cockroach genome reveals convergent evolutionary mechanisms linked to viviparity in insects and beyond.</title>
        <authorList>
            <person name="Fouks B."/>
            <person name="Harrison M.C."/>
            <person name="Mikhailova A.A."/>
            <person name="Marchal E."/>
            <person name="English S."/>
            <person name="Carruthers M."/>
            <person name="Jennings E.C."/>
            <person name="Chiamaka E.L."/>
            <person name="Frigard R.A."/>
            <person name="Pippel M."/>
            <person name="Attardo G.M."/>
            <person name="Benoit J.B."/>
            <person name="Bornberg-Bauer E."/>
            <person name="Tobe S.S."/>
        </authorList>
    </citation>
    <scope>NUCLEOTIDE SEQUENCE</scope>
    <source>
        <strain evidence="2">Stay&amp;Tobe</strain>
    </source>
</reference>
<reference evidence="2" key="2">
    <citation type="submission" date="2023-05" db="EMBL/GenBank/DDBJ databases">
        <authorList>
            <person name="Fouks B."/>
        </authorList>
    </citation>
    <scope>NUCLEOTIDE SEQUENCE</scope>
    <source>
        <strain evidence="2">Stay&amp;Tobe</strain>
        <tissue evidence="2">Testes</tissue>
    </source>
</reference>
<feature type="transmembrane region" description="Helical" evidence="1">
    <location>
        <begin position="12"/>
        <end position="31"/>
    </location>
</feature>